<feature type="transmembrane region" description="Helical" evidence="6">
    <location>
        <begin position="226"/>
        <end position="247"/>
    </location>
</feature>
<keyword evidence="4 6" id="KW-1133">Transmembrane helix</keyword>
<feature type="transmembrane region" description="Helical" evidence="6">
    <location>
        <begin position="402"/>
        <end position="421"/>
    </location>
</feature>
<dbReference type="RefSeq" id="WP_321534324.1">
    <property type="nucleotide sequence ID" value="NZ_JARGDL010000001.1"/>
</dbReference>
<reference evidence="8" key="1">
    <citation type="submission" date="2023-03" db="EMBL/GenBank/DDBJ databases">
        <title>Stygiobacter electus gen. nov., sp. nov., facultatively anaerobic thermotolerant bacterium of the class Ignavibacteria from a well of Yessentuki mineral water deposit.</title>
        <authorList>
            <person name="Podosokorskaya O.A."/>
            <person name="Elcheninov A.G."/>
            <person name="Petrova N.F."/>
            <person name="Zavarzina D.G."/>
            <person name="Kublanov I.V."/>
            <person name="Merkel A.Y."/>
        </authorList>
    </citation>
    <scope>NUCLEOTIDE SEQUENCE</scope>
    <source>
        <strain evidence="8">09-Me</strain>
    </source>
</reference>
<feature type="transmembrane region" description="Helical" evidence="6">
    <location>
        <begin position="12"/>
        <end position="34"/>
    </location>
</feature>
<evidence type="ECO:0000256" key="1">
    <source>
        <dbReference type="ARBA" id="ARBA00004127"/>
    </source>
</evidence>
<feature type="transmembrane region" description="Helical" evidence="6">
    <location>
        <begin position="293"/>
        <end position="311"/>
    </location>
</feature>
<feature type="transmembrane region" description="Helical" evidence="6">
    <location>
        <begin position="174"/>
        <end position="192"/>
    </location>
</feature>
<evidence type="ECO:0000256" key="6">
    <source>
        <dbReference type="SAM" id="Phobius"/>
    </source>
</evidence>
<dbReference type="AlphaFoldDB" id="A0AAE3NXF6"/>
<dbReference type="Proteomes" id="UP001221302">
    <property type="component" value="Unassembled WGS sequence"/>
</dbReference>
<feature type="transmembrane region" description="Helical" evidence="6">
    <location>
        <begin position="372"/>
        <end position="396"/>
    </location>
</feature>
<sequence length="424" mass="47678">MNKDNEKVRVFIWSLFDFANTSYSIVVVTFLYAVYFKQTVLSRQPIGDFYWSIGTSVSMFITALISPILGAIADYSAGKKRFLLVFTLACIISTSLLYFVNKGDVFLGLLLFIIANVGFEAGLVFYDSFLPELTAPKNYGRVSGYGFAMGYLGSLTTLAIVYPFITNNLIKESFPISALVFLIFSLPLFLFLKENKNNIEKKESFLRIGFFRVFNTVTNLKKYKNLTLFLISFFFYIEGVNTVIFFSGNYATTTLNFSLGQLIVFFLIVQSTAILGSLLFGFIADSFGQKKSLISSLIIWIFTILIAFVTSDKNSSVVIRVSNYFNITIEQFGNYSFYFVGLLAGSVMGATQSTSRSLMSKLTPFDKKTEFFGFYSFFGKSSAILGPLVFGYVSFISGDQRLAILTINIFFFIGLFILTYVKDN</sequence>
<evidence type="ECO:0000256" key="5">
    <source>
        <dbReference type="ARBA" id="ARBA00023136"/>
    </source>
</evidence>
<organism evidence="8 9">
    <name type="scientific">Stygiobacter electus</name>
    <dbReference type="NCBI Taxonomy" id="3032292"/>
    <lineage>
        <taxon>Bacteria</taxon>
        <taxon>Pseudomonadati</taxon>
        <taxon>Ignavibacteriota</taxon>
        <taxon>Ignavibacteria</taxon>
        <taxon>Ignavibacteriales</taxon>
        <taxon>Melioribacteraceae</taxon>
        <taxon>Stygiobacter</taxon>
    </lineage>
</organism>
<feature type="transmembrane region" description="Helical" evidence="6">
    <location>
        <begin position="82"/>
        <end position="100"/>
    </location>
</feature>
<evidence type="ECO:0000256" key="2">
    <source>
        <dbReference type="ARBA" id="ARBA00022448"/>
    </source>
</evidence>
<dbReference type="InterPro" id="IPR024671">
    <property type="entry name" value="Atg22-like"/>
</dbReference>
<dbReference type="GO" id="GO:0012505">
    <property type="term" value="C:endomembrane system"/>
    <property type="evidence" value="ECO:0007669"/>
    <property type="project" value="UniProtKB-SubCell"/>
</dbReference>
<evidence type="ECO:0000256" key="3">
    <source>
        <dbReference type="ARBA" id="ARBA00022692"/>
    </source>
</evidence>
<feature type="transmembrane region" description="Helical" evidence="6">
    <location>
        <begin position="49"/>
        <end position="70"/>
    </location>
</feature>
<keyword evidence="9" id="KW-1185">Reference proteome</keyword>
<feature type="transmembrane region" description="Helical" evidence="6">
    <location>
        <begin position="106"/>
        <end position="130"/>
    </location>
</feature>
<dbReference type="InterPro" id="IPR036259">
    <property type="entry name" value="MFS_trans_sf"/>
</dbReference>
<dbReference type="Gene3D" id="1.20.1250.20">
    <property type="entry name" value="MFS general substrate transporter like domains"/>
    <property type="match status" value="2"/>
</dbReference>
<dbReference type="EMBL" id="JARGDL010000001">
    <property type="protein sequence ID" value="MDF1610559.1"/>
    <property type="molecule type" value="Genomic_DNA"/>
</dbReference>
<keyword evidence="3 6" id="KW-0812">Transmembrane</keyword>
<keyword evidence="5 6" id="KW-0472">Membrane</keyword>
<dbReference type="PANTHER" id="PTHR23519:SF1">
    <property type="entry name" value="AUTOPHAGY-RELATED PROTEIN 22"/>
    <property type="match status" value="1"/>
</dbReference>
<feature type="transmembrane region" description="Helical" evidence="6">
    <location>
        <begin position="331"/>
        <end position="351"/>
    </location>
</feature>
<name>A0AAE3NXF6_9BACT</name>
<evidence type="ECO:0000259" key="7">
    <source>
        <dbReference type="PROSITE" id="PS50850"/>
    </source>
</evidence>
<comment type="caution">
    <text evidence="8">The sequence shown here is derived from an EMBL/GenBank/DDBJ whole genome shotgun (WGS) entry which is preliminary data.</text>
</comment>
<evidence type="ECO:0000313" key="8">
    <source>
        <dbReference type="EMBL" id="MDF1610559.1"/>
    </source>
</evidence>
<feature type="transmembrane region" description="Helical" evidence="6">
    <location>
        <begin position="259"/>
        <end position="281"/>
    </location>
</feature>
<protein>
    <submittedName>
        <fullName evidence="8">MFS transporter</fullName>
    </submittedName>
</protein>
<dbReference type="Pfam" id="PF11700">
    <property type="entry name" value="ATG22"/>
    <property type="match status" value="1"/>
</dbReference>
<feature type="transmembrane region" description="Helical" evidence="6">
    <location>
        <begin position="142"/>
        <end position="162"/>
    </location>
</feature>
<gene>
    <name evidence="8" type="ORF">P0M35_00210</name>
</gene>
<dbReference type="GO" id="GO:0022857">
    <property type="term" value="F:transmembrane transporter activity"/>
    <property type="evidence" value="ECO:0007669"/>
    <property type="project" value="InterPro"/>
</dbReference>
<keyword evidence="2" id="KW-0813">Transport</keyword>
<evidence type="ECO:0000256" key="4">
    <source>
        <dbReference type="ARBA" id="ARBA00022989"/>
    </source>
</evidence>
<feature type="domain" description="Major facilitator superfamily (MFS) profile" evidence="7">
    <location>
        <begin position="10"/>
        <end position="424"/>
    </location>
</feature>
<dbReference type="PANTHER" id="PTHR23519">
    <property type="entry name" value="AUTOPHAGY-RELATED PROTEIN 22"/>
    <property type="match status" value="1"/>
</dbReference>
<dbReference type="PROSITE" id="PS50850">
    <property type="entry name" value="MFS"/>
    <property type="match status" value="1"/>
</dbReference>
<evidence type="ECO:0000313" key="9">
    <source>
        <dbReference type="Proteomes" id="UP001221302"/>
    </source>
</evidence>
<proteinExistence type="predicted"/>
<comment type="subcellular location">
    <subcellularLocation>
        <location evidence="1">Endomembrane system</location>
        <topology evidence="1">Multi-pass membrane protein</topology>
    </subcellularLocation>
</comment>
<dbReference type="SUPFAM" id="SSF103473">
    <property type="entry name" value="MFS general substrate transporter"/>
    <property type="match status" value="1"/>
</dbReference>
<dbReference type="InterPro" id="IPR050495">
    <property type="entry name" value="ATG22/LtaA_families"/>
</dbReference>
<dbReference type="InterPro" id="IPR020846">
    <property type="entry name" value="MFS_dom"/>
</dbReference>
<accession>A0AAE3NXF6</accession>